<dbReference type="InterPro" id="IPR013766">
    <property type="entry name" value="Thioredoxin_domain"/>
</dbReference>
<feature type="transmembrane region" description="Helical" evidence="5">
    <location>
        <begin position="120"/>
        <end position="142"/>
    </location>
</feature>
<keyword evidence="2 5" id="KW-0812">Transmembrane</keyword>
<dbReference type="PROSITE" id="PS51352">
    <property type="entry name" value="THIOREDOXIN_2"/>
    <property type="match status" value="1"/>
</dbReference>
<dbReference type="EMBL" id="AP027735">
    <property type="protein sequence ID" value="BDZ57493.1"/>
    <property type="molecule type" value="Genomic_DNA"/>
</dbReference>
<accession>A0ABN6YJH6</accession>
<reference evidence="8" key="1">
    <citation type="journal article" date="2019" name="Int. J. Syst. Evol. Microbiol.">
        <title>The Global Catalogue of Microorganisms (GCM) 10K type strain sequencing project: providing services to taxonomists for standard genome sequencing and annotation.</title>
        <authorList>
            <consortium name="The Broad Institute Genomics Platform"/>
            <consortium name="The Broad Institute Genome Sequencing Center for Infectious Disease"/>
            <person name="Wu L."/>
            <person name="Ma J."/>
        </authorList>
    </citation>
    <scope>NUCLEOTIDE SEQUENCE [LARGE SCALE GENOMIC DNA]</scope>
    <source>
        <strain evidence="8">NBRC 110608</strain>
    </source>
</reference>
<evidence type="ECO:0000256" key="2">
    <source>
        <dbReference type="ARBA" id="ARBA00022692"/>
    </source>
</evidence>
<keyword evidence="8" id="KW-1185">Reference proteome</keyword>
<feature type="domain" description="Thioredoxin" evidence="6">
    <location>
        <begin position="172"/>
        <end position="327"/>
    </location>
</feature>
<keyword evidence="3 5" id="KW-1133">Transmembrane helix</keyword>
<evidence type="ECO:0000313" key="7">
    <source>
        <dbReference type="EMBL" id="BDZ57493.1"/>
    </source>
</evidence>
<feature type="transmembrane region" description="Helical" evidence="5">
    <location>
        <begin position="369"/>
        <end position="388"/>
    </location>
</feature>
<evidence type="ECO:0000256" key="1">
    <source>
        <dbReference type="ARBA" id="ARBA00004141"/>
    </source>
</evidence>
<proteinExistence type="predicted"/>
<dbReference type="NCBIfam" id="TIGR02115">
    <property type="entry name" value="potass_kdpF"/>
    <property type="match status" value="1"/>
</dbReference>
<dbReference type="SUPFAM" id="SSF52833">
    <property type="entry name" value="Thioredoxin-like"/>
    <property type="match status" value="1"/>
</dbReference>
<feature type="transmembrane region" description="Helical" evidence="5">
    <location>
        <begin position="148"/>
        <end position="166"/>
    </location>
</feature>
<feature type="transmembrane region" description="Helical" evidence="5">
    <location>
        <begin position="55"/>
        <end position="86"/>
    </location>
</feature>
<gene>
    <name evidence="7" type="ORF">GCM10025872_11500</name>
</gene>
<dbReference type="InterPro" id="IPR036249">
    <property type="entry name" value="Thioredoxin-like_sf"/>
</dbReference>
<dbReference type="Pfam" id="PF09604">
    <property type="entry name" value="Potass_KdpF"/>
    <property type="match status" value="1"/>
</dbReference>
<dbReference type="Gene3D" id="3.40.30.10">
    <property type="entry name" value="Glutaredoxin"/>
    <property type="match status" value="1"/>
</dbReference>
<evidence type="ECO:0000256" key="3">
    <source>
        <dbReference type="ARBA" id="ARBA00022989"/>
    </source>
</evidence>
<dbReference type="Pfam" id="PF07291">
    <property type="entry name" value="MauE"/>
    <property type="match status" value="1"/>
</dbReference>
<dbReference type="Proteomes" id="UP001321421">
    <property type="component" value="Chromosome"/>
</dbReference>
<evidence type="ECO:0000256" key="4">
    <source>
        <dbReference type="ARBA" id="ARBA00023136"/>
    </source>
</evidence>
<name>A0ABN6YJH6_9MICO</name>
<evidence type="ECO:0000313" key="8">
    <source>
        <dbReference type="Proteomes" id="UP001321421"/>
    </source>
</evidence>
<protein>
    <recommendedName>
        <fullName evidence="6">Thioredoxin domain-containing protein</fullName>
    </recommendedName>
</protein>
<dbReference type="RefSeq" id="WP_289232548.1">
    <property type="nucleotide sequence ID" value="NZ_AP027735.1"/>
</dbReference>
<organism evidence="7 8">
    <name type="scientific">Barrientosiimonas endolithica</name>
    <dbReference type="NCBI Taxonomy" id="1535208"/>
    <lineage>
        <taxon>Bacteria</taxon>
        <taxon>Bacillati</taxon>
        <taxon>Actinomycetota</taxon>
        <taxon>Actinomycetes</taxon>
        <taxon>Micrococcales</taxon>
        <taxon>Dermacoccaceae</taxon>
        <taxon>Barrientosiimonas</taxon>
    </lineage>
</organism>
<evidence type="ECO:0000256" key="5">
    <source>
        <dbReference type="SAM" id="Phobius"/>
    </source>
</evidence>
<evidence type="ECO:0000259" key="6">
    <source>
        <dbReference type="PROSITE" id="PS51352"/>
    </source>
</evidence>
<dbReference type="InterPro" id="IPR009908">
    <property type="entry name" value="Methylamine_util_MauE"/>
</dbReference>
<comment type="subcellular location">
    <subcellularLocation>
        <location evidence="1">Membrane</location>
        <topology evidence="1">Multi-pass membrane protein</topology>
    </subcellularLocation>
</comment>
<dbReference type="InterPro" id="IPR011726">
    <property type="entry name" value="KdpF"/>
</dbReference>
<sequence>MPELALVLPVLTCALILLVSGAAKLRERQATADAFGALRVDAPSWAPALLAPAELVLGVALLVSPAPLLVVVASATLALLLAYWLVVARALRFEHPVRCGCFGRLGAHTITGRTLVRNTLLVLAGVLALVGALRGVSVPSALADLDQWWLWLVGAALAAAVCTLSLGGSGEPAAPAAAPAAEPGDDAGELDYVRHPIPYGQTRTPEGTQLTLHELATERPALLVALSPGCGPCTRIAPDLRVWEEQLGGVVAVRALFDADPERVAELAPAAAPYALYDLDLNVARVLRLFANPSAVLLGADGLLAGGPVEGEPAVRAMVEDIRAELADAGALPADSPRTPQDPVKTCEGRVKRGGRGRRRADAARMPELLVAGVVAAGLLVYLLYALLHPEKF</sequence>
<keyword evidence="4 5" id="KW-0472">Membrane</keyword>